<evidence type="ECO:0000313" key="6">
    <source>
        <dbReference type="EMBL" id="OIN08934.1"/>
    </source>
</evidence>
<name>A0A1J4QFV9_9GAMM</name>
<evidence type="ECO:0000256" key="4">
    <source>
        <dbReference type="ARBA" id="ARBA00023239"/>
    </source>
</evidence>
<dbReference type="InterPro" id="IPR013785">
    <property type="entry name" value="Aldolase_TIM"/>
</dbReference>
<comment type="caution">
    <text evidence="6">The sequence shown here is derived from an EMBL/GenBank/DDBJ whole genome shotgun (WGS) entry which is preliminary data.</text>
</comment>
<dbReference type="GO" id="GO:0016829">
    <property type="term" value="F:lyase activity"/>
    <property type="evidence" value="ECO:0007669"/>
    <property type="project" value="UniProtKB-KW"/>
</dbReference>
<dbReference type="EMBL" id="MDKE01000024">
    <property type="protein sequence ID" value="OIN08934.1"/>
    <property type="molecule type" value="Genomic_DNA"/>
</dbReference>
<dbReference type="RefSeq" id="WP_071472948.1">
    <property type="nucleotide sequence ID" value="NZ_MDKE01000024.1"/>
</dbReference>
<comment type="pathway">
    <text evidence="1">Carbohydrate acid metabolism.</text>
</comment>
<organism evidence="6 7">
    <name type="scientific">Oceanisphaera psychrotolerans</name>
    <dbReference type="NCBI Taxonomy" id="1414654"/>
    <lineage>
        <taxon>Bacteria</taxon>
        <taxon>Pseudomonadati</taxon>
        <taxon>Pseudomonadota</taxon>
        <taxon>Gammaproteobacteria</taxon>
        <taxon>Aeromonadales</taxon>
        <taxon>Aeromonadaceae</taxon>
        <taxon>Oceanisphaera</taxon>
    </lineage>
</organism>
<evidence type="ECO:0000256" key="3">
    <source>
        <dbReference type="ARBA" id="ARBA00011233"/>
    </source>
</evidence>
<dbReference type="NCBIfam" id="TIGR01182">
    <property type="entry name" value="eda"/>
    <property type="match status" value="1"/>
</dbReference>
<evidence type="ECO:0000256" key="1">
    <source>
        <dbReference type="ARBA" id="ARBA00004761"/>
    </source>
</evidence>
<dbReference type="STRING" id="1414654.BFR47_14825"/>
<evidence type="ECO:0000313" key="7">
    <source>
        <dbReference type="Proteomes" id="UP000243073"/>
    </source>
</evidence>
<keyword evidence="4" id="KW-0456">Lyase</keyword>
<evidence type="ECO:0008006" key="8">
    <source>
        <dbReference type="Google" id="ProtNLM"/>
    </source>
</evidence>
<dbReference type="SUPFAM" id="SSF51569">
    <property type="entry name" value="Aldolase"/>
    <property type="match status" value="1"/>
</dbReference>
<dbReference type="OrthoDB" id="8590323at2"/>
<proteinExistence type="inferred from homology"/>
<sequence length="218" mass="23218">MSRAQVIEAIETHKVFAIVRGIAPVHIRPTMEALYNGGIRLVEVTFDRENGDGDTLAALKILRDEFSDRLVFGAGTVTSVGQVEQVKALGAQFIVSPDCNPEVIAATRKAEMVSLPGVLTPTEALVAHHAGADFIKLFPGGVFGPGYLKAVSAPLSDLKFIAVGGVDENNLADFSEVGAMGFGIGSNLVNNKLVEANDFDAIYRNACRFKQAIDSLRS</sequence>
<dbReference type="AlphaFoldDB" id="A0A1J4QFV9"/>
<dbReference type="Pfam" id="PF01081">
    <property type="entry name" value="Aldolase"/>
    <property type="match status" value="1"/>
</dbReference>
<dbReference type="PANTHER" id="PTHR30246">
    <property type="entry name" value="2-KETO-3-DEOXY-6-PHOSPHOGLUCONATE ALDOLASE"/>
    <property type="match status" value="1"/>
</dbReference>
<comment type="similarity">
    <text evidence="2">Belongs to the KHG/KDPG aldolase family.</text>
</comment>
<dbReference type="Proteomes" id="UP000243073">
    <property type="component" value="Unassembled WGS sequence"/>
</dbReference>
<protein>
    <recommendedName>
        <fullName evidence="8">2-dehydro-3-deoxyphosphogluconate aldolase</fullName>
    </recommendedName>
</protein>
<comment type="subunit">
    <text evidence="3">Homotrimer.</text>
</comment>
<keyword evidence="7" id="KW-1185">Reference proteome</keyword>
<reference evidence="6 7" key="1">
    <citation type="submission" date="2016-07" db="EMBL/GenBank/DDBJ databases">
        <title>Draft Genome Sequence of Oceanisphaera psychrotolerans, isolated from coastal sediment samples.</title>
        <authorList>
            <person name="Zhuo S."/>
            <person name="Ruan Z."/>
        </authorList>
    </citation>
    <scope>NUCLEOTIDE SEQUENCE [LARGE SCALE GENOMIC DNA]</scope>
    <source>
        <strain evidence="6 7">LAM-WHM-ZC</strain>
    </source>
</reference>
<gene>
    <name evidence="6" type="ORF">BFR47_14825</name>
</gene>
<accession>A0A1J4QFV9</accession>
<dbReference type="Gene3D" id="3.20.20.70">
    <property type="entry name" value="Aldolase class I"/>
    <property type="match status" value="1"/>
</dbReference>
<evidence type="ECO:0000256" key="5">
    <source>
        <dbReference type="ARBA" id="ARBA00023277"/>
    </source>
</evidence>
<dbReference type="InterPro" id="IPR000887">
    <property type="entry name" value="Aldlse_KDPG_KHG"/>
</dbReference>
<evidence type="ECO:0000256" key="2">
    <source>
        <dbReference type="ARBA" id="ARBA00006906"/>
    </source>
</evidence>
<dbReference type="CDD" id="cd00452">
    <property type="entry name" value="KDPG_aldolase"/>
    <property type="match status" value="1"/>
</dbReference>
<keyword evidence="5" id="KW-0119">Carbohydrate metabolism</keyword>
<dbReference type="PANTHER" id="PTHR30246:SF1">
    <property type="entry name" value="2-DEHYDRO-3-DEOXY-6-PHOSPHOGALACTONATE ALDOLASE-RELATED"/>
    <property type="match status" value="1"/>
</dbReference>